<evidence type="ECO:0000313" key="1">
    <source>
        <dbReference type="EMBL" id="GAA5100537.1"/>
    </source>
</evidence>
<comment type="caution">
    <text evidence="1">The sequence shown here is derived from an EMBL/GenBank/DDBJ whole genome shotgun (WGS) entry which is preliminary data.</text>
</comment>
<protein>
    <submittedName>
        <fullName evidence="1">Uncharacterized protein</fullName>
    </submittedName>
</protein>
<dbReference type="EMBL" id="BAABKE010000004">
    <property type="protein sequence ID" value="GAA5100537.1"/>
    <property type="molecule type" value="Genomic_DNA"/>
</dbReference>
<evidence type="ECO:0000313" key="2">
    <source>
        <dbReference type="Proteomes" id="UP001500631"/>
    </source>
</evidence>
<sequence length="179" mass="20429">MNNRKTKTFMILALVLAIGLYLSDQKEQTTQATSNEIVDVIVIDQAKHDAALKEQAEALANRDPIIIDIENAVNNGNITTATVLRNAQLNTDAKNADSKIAMIYLQWDRKNDPAQTKKMLQMYSARLANEIGKHKNVSEIVVFWEVPYHVKDQNIAKFNYSKKNNDWIVDKEWFAPVIR</sequence>
<gene>
    <name evidence="1" type="ORF">GCM10023338_15320</name>
</gene>
<keyword evidence="2" id="KW-1185">Reference proteome</keyword>
<dbReference type="RefSeq" id="WP_077925615.1">
    <property type="nucleotide sequence ID" value="NZ_BAABKE010000004.1"/>
</dbReference>
<organism evidence="1 2">
    <name type="scientific">Wohlfahrtiimonas larvae</name>
    <dbReference type="NCBI Taxonomy" id="1157986"/>
    <lineage>
        <taxon>Bacteria</taxon>
        <taxon>Pseudomonadati</taxon>
        <taxon>Pseudomonadota</taxon>
        <taxon>Gammaproteobacteria</taxon>
        <taxon>Cardiobacteriales</taxon>
        <taxon>Ignatzschineriaceae</taxon>
        <taxon>Wohlfahrtiimonas</taxon>
    </lineage>
</organism>
<accession>A0ABP9MU39</accession>
<dbReference type="Proteomes" id="UP001500631">
    <property type="component" value="Unassembled WGS sequence"/>
</dbReference>
<name>A0ABP9MU39_9GAMM</name>
<proteinExistence type="predicted"/>
<reference evidence="2" key="1">
    <citation type="journal article" date="2019" name="Int. J. Syst. Evol. Microbiol.">
        <title>The Global Catalogue of Microorganisms (GCM) 10K type strain sequencing project: providing services to taxonomists for standard genome sequencing and annotation.</title>
        <authorList>
            <consortium name="The Broad Institute Genomics Platform"/>
            <consortium name="The Broad Institute Genome Sequencing Center for Infectious Disease"/>
            <person name="Wu L."/>
            <person name="Ma J."/>
        </authorList>
    </citation>
    <scope>NUCLEOTIDE SEQUENCE [LARGE SCALE GENOMIC DNA]</scope>
    <source>
        <strain evidence="2">JCM 18424</strain>
    </source>
</reference>